<feature type="region of interest" description="Disordered" evidence="2">
    <location>
        <begin position="674"/>
        <end position="699"/>
    </location>
</feature>
<dbReference type="GO" id="GO:0009395">
    <property type="term" value="P:phospholipid catabolic process"/>
    <property type="evidence" value="ECO:0007669"/>
    <property type="project" value="TreeGrafter"/>
</dbReference>
<dbReference type="Gene3D" id="3.40.720.10">
    <property type="entry name" value="Alkaline Phosphatase, subunit A"/>
    <property type="match status" value="2"/>
</dbReference>
<dbReference type="EMBL" id="QYBC01000007">
    <property type="protein sequence ID" value="RYB05304.1"/>
    <property type="molecule type" value="Genomic_DNA"/>
</dbReference>
<evidence type="ECO:0000313" key="4">
    <source>
        <dbReference type="Proteomes" id="UP000289411"/>
    </source>
</evidence>
<dbReference type="AlphaFoldDB" id="A0A4Q2RF45"/>
<evidence type="ECO:0000313" key="3">
    <source>
        <dbReference type="EMBL" id="RYB05304.1"/>
    </source>
</evidence>
<dbReference type="InterPro" id="IPR017850">
    <property type="entry name" value="Alkaline_phosphatase_core_sf"/>
</dbReference>
<gene>
    <name evidence="3" type="ORF">D3272_10175</name>
</gene>
<proteinExistence type="predicted"/>
<accession>A0A4Q2RF45</accession>
<evidence type="ECO:0000256" key="1">
    <source>
        <dbReference type="ARBA" id="ARBA00022801"/>
    </source>
</evidence>
<reference evidence="3 4" key="1">
    <citation type="submission" date="2018-09" db="EMBL/GenBank/DDBJ databases">
        <authorList>
            <person name="Grouzdev D.S."/>
            <person name="Krutkina M.S."/>
        </authorList>
    </citation>
    <scope>NUCLEOTIDE SEQUENCE [LARGE SCALE GENOMIC DNA]</scope>
    <source>
        <strain evidence="3 4">RmlP001</strain>
    </source>
</reference>
<evidence type="ECO:0000256" key="2">
    <source>
        <dbReference type="SAM" id="MobiDB-lite"/>
    </source>
</evidence>
<protein>
    <submittedName>
        <fullName evidence="3">Phosphoesterase</fullName>
    </submittedName>
</protein>
<dbReference type="PANTHER" id="PTHR31956:SF1">
    <property type="entry name" value="NON-SPECIFIC PHOSPHOLIPASE C1"/>
    <property type="match status" value="1"/>
</dbReference>
<comment type="caution">
    <text evidence="3">The sequence shown here is derived from an EMBL/GenBank/DDBJ whole genome shotgun (WGS) entry which is preliminary data.</text>
</comment>
<dbReference type="InterPro" id="IPR007312">
    <property type="entry name" value="Phosphoesterase"/>
</dbReference>
<organism evidence="3 4">
    <name type="scientific">Lichenibacterium ramalinae</name>
    <dbReference type="NCBI Taxonomy" id="2316527"/>
    <lineage>
        <taxon>Bacteria</taxon>
        <taxon>Pseudomonadati</taxon>
        <taxon>Pseudomonadota</taxon>
        <taxon>Alphaproteobacteria</taxon>
        <taxon>Hyphomicrobiales</taxon>
        <taxon>Lichenihabitantaceae</taxon>
        <taxon>Lichenibacterium</taxon>
    </lineage>
</organism>
<feature type="compositionally biased region" description="Low complexity" evidence="2">
    <location>
        <begin position="688"/>
        <end position="699"/>
    </location>
</feature>
<sequence length="699" mass="74842">MWLKCGDETAASSRSRHRHLGAPMSLSRLLRSTTALSMVAALLHVPVAAAQTSQADASMTVMPDSSNFVRQFASVPSLAPSLTHAQKIALLKQRVKHVFVLFQENRSFDQYFGTFPGVNGLFANGALKPNAPGIVQRIVNTDGSVGTISPFLVPLTITAANGATVPLYPADLADVDHGHTGIDNSIDIDPATGTARNDRFALDNEGLTVNASGQIVSKTTLLPPTTRPTLAQKQSGEVPMAHVDCDTIPFMWQYADRFAVYDNFHMTVNGPSTPNAIAMIAGQGGETQWVKHPDQSASVPVTGDPGPFPGSNKDTAAVKPPYGPDESPKTPTVNQTYATLPLSFMGPQIQNIIKADENPTLDLLDVQNDIQTIARQNKTNVPWGWYQEGYDHETYDAAGQASHSSYIVHHNGPQYFGYLGDNTQELLNLHGLGDFYTDVANRALPKEGVFYVRGGYSNLDGQKPLDPNPTVQAAFAGNDDHPAYSDSQISESLLADEINAIAMSPYWADSAIIITYDETSGNYDHAAFTPRNYSPDGGAYAGGQRIPAIVISPYGLAHVALHQYAEHSTVIKFINNLFGLTPLGDLPDEAAALVAGQSQFGQSKLGPADIDSVQRMSDMSDAFDNARLTGTQPPLPASYAMIPAAQVHALPHYAGRGCATLNITPTDYRNGVLLDPPPADFNPRPVATPGTPSSGTWTP</sequence>
<keyword evidence="1" id="KW-0378">Hydrolase</keyword>
<dbReference type="Proteomes" id="UP000289411">
    <property type="component" value="Unassembled WGS sequence"/>
</dbReference>
<feature type="region of interest" description="Disordered" evidence="2">
    <location>
        <begin position="291"/>
        <end position="331"/>
    </location>
</feature>
<keyword evidence="4" id="KW-1185">Reference proteome</keyword>
<name>A0A4Q2RF45_9HYPH</name>
<reference evidence="3 4" key="2">
    <citation type="submission" date="2019-02" db="EMBL/GenBank/DDBJ databases">
        <title>'Lichenibacterium ramalinii' gen. nov. sp. nov., 'Lichenibacterium minor' gen. nov. sp. nov.</title>
        <authorList>
            <person name="Pankratov T."/>
        </authorList>
    </citation>
    <scope>NUCLEOTIDE SEQUENCE [LARGE SCALE GENOMIC DNA]</scope>
    <source>
        <strain evidence="3 4">RmlP001</strain>
    </source>
</reference>
<dbReference type="Pfam" id="PF04185">
    <property type="entry name" value="Phosphoesterase"/>
    <property type="match status" value="1"/>
</dbReference>
<dbReference type="GO" id="GO:0042578">
    <property type="term" value="F:phosphoric ester hydrolase activity"/>
    <property type="evidence" value="ECO:0007669"/>
    <property type="project" value="UniProtKB-ARBA"/>
</dbReference>
<dbReference type="PANTHER" id="PTHR31956">
    <property type="entry name" value="NON-SPECIFIC PHOSPHOLIPASE C4-RELATED"/>
    <property type="match status" value="1"/>
</dbReference>